<dbReference type="Proteomes" id="UP001497516">
    <property type="component" value="Chromosome 2"/>
</dbReference>
<evidence type="ECO:0000256" key="1">
    <source>
        <dbReference type="ARBA" id="ARBA00004123"/>
    </source>
</evidence>
<keyword evidence="4" id="KW-0804">Transcription</keyword>
<dbReference type="PANTHER" id="PTHR11945">
    <property type="entry name" value="MADS BOX PROTEIN"/>
    <property type="match status" value="1"/>
</dbReference>
<dbReference type="AlphaFoldDB" id="A0AAV2DED9"/>
<protein>
    <recommendedName>
        <fullName evidence="7">MADS-box domain-containing protein</fullName>
    </recommendedName>
</protein>
<evidence type="ECO:0000256" key="6">
    <source>
        <dbReference type="SAM" id="MobiDB-lite"/>
    </source>
</evidence>
<dbReference type="InterPro" id="IPR036879">
    <property type="entry name" value="TF_MADSbox_sf"/>
</dbReference>
<evidence type="ECO:0000313" key="9">
    <source>
        <dbReference type="Proteomes" id="UP001497516"/>
    </source>
</evidence>
<dbReference type="GO" id="GO:0045944">
    <property type="term" value="P:positive regulation of transcription by RNA polymerase II"/>
    <property type="evidence" value="ECO:0007669"/>
    <property type="project" value="InterPro"/>
</dbReference>
<accession>A0AAV2DED9</accession>
<dbReference type="GO" id="GO:0005634">
    <property type="term" value="C:nucleus"/>
    <property type="evidence" value="ECO:0007669"/>
    <property type="project" value="UniProtKB-SubCell"/>
</dbReference>
<dbReference type="GO" id="GO:0046983">
    <property type="term" value="F:protein dimerization activity"/>
    <property type="evidence" value="ECO:0007669"/>
    <property type="project" value="InterPro"/>
</dbReference>
<dbReference type="CDD" id="cd00266">
    <property type="entry name" value="MADS_SRF_like"/>
    <property type="match status" value="1"/>
</dbReference>
<reference evidence="8 9" key="1">
    <citation type="submission" date="2024-04" db="EMBL/GenBank/DDBJ databases">
        <authorList>
            <person name="Fracassetti M."/>
        </authorList>
    </citation>
    <scope>NUCLEOTIDE SEQUENCE [LARGE SCALE GENOMIC DNA]</scope>
</reference>
<dbReference type="InterPro" id="IPR033897">
    <property type="entry name" value="SRF-like_MADS-box"/>
</dbReference>
<evidence type="ECO:0000256" key="5">
    <source>
        <dbReference type="ARBA" id="ARBA00023242"/>
    </source>
</evidence>
<dbReference type="GO" id="GO:0000978">
    <property type="term" value="F:RNA polymerase II cis-regulatory region sequence-specific DNA binding"/>
    <property type="evidence" value="ECO:0007669"/>
    <property type="project" value="TreeGrafter"/>
</dbReference>
<evidence type="ECO:0000256" key="4">
    <source>
        <dbReference type="ARBA" id="ARBA00023163"/>
    </source>
</evidence>
<keyword evidence="9" id="KW-1185">Reference proteome</keyword>
<sequence length="224" mass="24948">MPRDKVKLEWIEDEVARRAALRKRCAGLVKKVTELTTMCGVSGMCLIYGLGEEQPTVWPSHDEAKQMLVRFSSLSSKTKRSKNMTDQEGYLCNAVLKAQENQRKQLQKLRNMELTWLMNLVDRDENGLDKLETSQVNSLARLIHEKIQEIRKRIGPVGSNPPGRVEGENQEDRKPDLGCLVGVELGLRLGRDGDDVGSEKATADVGGLRELDLFPGGWCSGGGQ</sequence>
<dbReference type="PROSITE" id="PS50066">
    <property type="entry name" value="MADS_BOX_2"/>
    <property type="match status" value="1"/>
</dbReference>
<dbReference type="Pfam" id="PF00319">
    <property type="entry name" value="SRF-TF"/>
    <property type="match status" value="1"/>
</dbReference>
<dbReference type="InterPro" id="IPR002100">
    <property type="entry name" value="TF_MADSbox"/>
</dbReference>
<dbReference type="EMBL" id="OZ034815">
    <property type="protein sequence ID" value="CAL1372245.1"/>
    <property type="molecule type" value="Genomic_DNA"/>
</dbReference>
<keyword evidence="3" id="KW-0238">DNA-binding</keyword>
<dbReference type="GO" id="GO:0000981">
    <property type="term" value="F:DNA-binding transcription factor activity, RNA polymerase II-specific"/>
    <property type="evidence" value="ECO:0007669"/>
    <property type="project" value="InterPro"/>
</dbReference>
<keyword evidence="5" id="KW-0539">Nucleus</keyword>
<dbReference type="Gene3D" id="3.40.1810.10">
    <property type="entry name" value="Transcription factor, MADS-box"/>
    <property type="match status" value="1"/>
</dbReference>
<dbReference type="SMART" id="SM00432">
    <property type="entry name" value="MADS"/>
    <property type="match status" value="1"/>
</dbReference>
<evidence type="ECO:0000256" key="2">
    <source>
        <dbReference type="ARBA" id="ARBA00023015"/>
    </source>
</evidence>
<dbReference type="SUPFAM" id="SSF55455">
    <property type="entry name" value="SRF-like"/>
    <property type="match status" value="1"/>
</dbReference>
<evidence type="ECO:0000256" key="3">
    <source>
        <dbReference type="ARBA" id="ARBA00023125"/>
    </source>
</evidence>
<proteinExistence type="predicted"/>
<gene>
    <name evidence="8" type="ORF">LTRI10_LOCUS14266</name>
</gene>
<feature type="domain" description="MADS-box" evidence="7">
    <location>
        <begin position="1"/>
        <end position="49"/>
    </location>
</feature>
<dbReference type="PANTHER" id="PTHR11945:SF387">
    <property type="entry name" value="AGAMOUS-LIKE MADS-BOX PROTEIN AGL80"/>
    <property type="match status" value="1"/>
</dbReference>
<keyword evidence="2" id="KW-0805">Transcription regulation</keyword>
<organism evidence="8 9">
    <name type="scientific">Linum trigynum</name>
    <dbReference type="NCBI Taxonomy" id="586398"/>
    <lineage>
        <taxon>Eukaryota</taxon>
        <taxon>Viridiplantae</taxon>
        <taxon>Streptophyta</taxon>
        <taxon>Embryophyta</taxon>
        <taxon>Tracheophyta</taxon>
        <taxon>Spermatophyta</taxon>
        <taxon>Magnoliopsida</taxon>
        <taxon>eudicotyledons</taxon>
        <taxon>Gunneridae</taxon>
        <taxon>Pentapetalae</taxon>
        <taxon>rosids</taxon>
        <taxon>fabids</taxon>
        <taxon>Malpighiales</taxon>
        <taxon>Linaceae</taxon>
        <taxon>Linum</taxon>
    </lineage>
</organism>
<comment type="subcellular location">
    <subcellularLocation>
        <location evidence="1">Nucleus</location>
    </subcellularLocation>
</comment>
<feature type="region of interest" description="Disordered" evidence="6">
    <location>
        <begin position="154"/>
        <end position="173"/>
    </location>
</feature>
<evidence type="ECO:0000259" key="7">
    <source>
        <dbReference type="PROSITE" id="PS50066"/>
    </source>
</evidence>
<evidence type="ECO:0000313" key="8">
    <source>
        <dbReference type="EMBL" id="CAL1372245.1"/>
    </source>
</evidence>
<name>A0AAV2DED9_9ROSI</name>